<keyword evidence="2" id="KW-0805">Transcription regulation</keyword>
<dbReference type="GO" id="GO:0000976">
    <property type="term" value="F:transcription cis-regulatory region binding"/>
    <property type="evidence" value="ECO:0007669"/>
    <property type="project" value="TreeGrafter"/>
</dbReference>
<dbReference type="EMBL" id="VCLB01000001">
    <property type="protein sequence ID" value="TNB49893.1"/>
    <property type="molecule type" value="Genomic_DNA"/>
</dbReference>
<dbReference type="SUPFAM" id="SSF53850">
    <property type="entry name" value="Periplasmic binding protein-like II"/>
    <property type="match status" value="1"/>
</dbReference>
<sequence>MPYNLRHLRVFLAVAETHSVTRAAELCFVSQPAVTQALGKIASLAGATLFSRTPQGLYVTEAGETLARRVRRAFACLDPALADVAPRLKITVTRAQLNALIAVAETQNFTLAAKRLGLAQPTVHRAVSQLESEAERPLFERTSFGIVATRAASALAQAARLAFAELAQADADLAEAMERETGRIVVGAMPLSRACVLPDAIVAFRALGRTIPIDVLEGDYDDLLAGLRRGETDFLIGALRNPAPIGDIVQEKLFSDSVVLVAGPGHPLLRITKDGTLLQPTFEALARYPFVVAPEGTPIRSHFNRIFEAAGLAVPSRLVETRSVILMRELLEKSDHLGCVSKRQAEAEIAHGLMVALPFELPASARPIGLTLRAGFLPTAAQALFLKLLRDKALSLSGTA</sequence>
<reference evidence="6 7" key="1">
    <citation type="submission" date="2019-06" db="EMBL/GenBank/DDBJ databases">
        <title>Martelella lutilitoris sp. nov., isolated from a tidal mudflat.</title>
        <authorList>
            <person name="Kim Y.-J."/>
        </authorList>
    </citation>
    <scope>NUCLEOTIDE SEQUENCE [LARGE SCALE GENOMIC DNA]</scope>
    <source>
        <strain evidence="6 7">GH2-6</strain>
    </source>
</reference>
<keyword evidence="3" id="KW-0238">DNA-binding</keyword>
<evidence type="ECO:0000256" key="1">
    <source>
        <dbReference type="ARBA" id="ARBA00009437"/>
    </source>
</evidence>
<dbReference type="Pfam" id="PF00126">
    <property type="entry name" value="HTH_1"/>
    <property type="match status" value="2"/>
</dbReference>
<evidence type="ECO:0000256" key="2">
    <source>
        <dbReference type="ARBA" id="ARBA00023015"/>
    </source>
</evidence>
<feature type="domain" description="HTH lysR-type" evidence="5">
    <location>
        <begin position="96"/>
        <end position="149"/>
    </location>
</feature>
<protein>
    <submittedName>
        <fullName evidence="6">LysR family transcriptional regulator</fullName>
    </submittedName>
</protein>
<dbReference type="InterPro" id="IPR000847">
    <property type="entry name" value="LysR_HTH_N"/>
</dbReference>
<gene>
    <name evidence="6" type="ORF">FF124_02725</name>
</gene>
<evidence type="ECO:0000256" key="3">
    <source>
        <dbReference type="ARBA" id="ARBA00023125"/>
    </source>
</evidence>
<evidence type="ECO:0000313" key="7">
    <source>
        <dbReference type="Proteomes" id="UP000307874"/>
    </source>
</evidence>
<dbReference type="RefSeq" id="WP_138746932.1">
    <property type="nucleotide sequence ID" value="NZ_VCLB01000001.1"/>
</dbReference>
<dbReference type="OrthoDB" id="7840053at2"/>
<dbReference type="InterPro" id="IPR036390">
    <property type="entry name" value="WH_DNA-bd_sf"/>
</dbReference>
<keyword evidence="7" id="KW-1185">Reference proteome</keyword>
<evidence type="ECO:0000256" key="4">
    <source>
        <dbReference type="ARBA" id="ARBA00023163"/>
    </source>
</evidence>
<keyword evidence="4" id="KW-0804">Transcription</keyword>
<comment type="caution">
    <text evidence="6">The sequence shown here is derived from an EMBL/GenBank/DDBJ whole genome shotgun (WGS) entry which is preliminary data.</text>
</comment>
<dbReference type="GO" id="GO:0003700">
    <property type="term" value="F:DNA-binding transcription factor activity"/>
    <property type="evidence" value="ECO:0007669"/>
    <property type="project" value="InterPro"/>
</dbReference>
<comment type="similarity">
    <text evidence="1">Belongs to the LysR transcriptional regulatory family.</text>
</comment>
<feature type="domain" description="HTH lysR-type" evidence="5">
    <location>
        <begin position="1"/>
        <end position="60"/>
    </location>
</feature>
<dbReference type="PROSITE" id="PS50931">
    <property type="entry name" value="HTH_LYSR"/>
    <property type="match status" value="2"/>
</dbReference>
<dbReference type="Proteomes" id="UP000307874">
    <property type="component" value="Unassembled WGS sequence"/>
</dbReference>
<dbReference type="Pfam" id="PF03466">
    <property type="entry name" value="LysR_substrate"/>
    <property type="match status" value="1"/>
</dbReference>
<dbReference type="SUPFAM" id="SSF46785">
    <property type="entry name" value="Winged helix' DNA-binding domain"/>
    <property type="match status" value="2"/>
</dbReference>
<dbReference type="InterPro" id="IPR036388">
    <property type="entry name" value="WH-like_DNA-bd_sf"/>
</dbReference>
<dbReference type="PRINTS" id="PR00039">
    <property type="entry name" value="HTHLYSR"/>
</dbReference>
<dbReference type="Gene3D" id="1.10.10.10">
    <property type="entry name" value="Winged helix-like DNA-binding domain superfamily/Winged helix DNA-binding domain"/>
    <property type="match status" value="2"/>
</dbReference>
<proteinExistence type="inferred from homology"/>
<dbReference type="PANTHER" id="PTHR30126:SF98">
    <property type="entry name" value="HTH-TYPE TRANSCRIPTIONAL ACTIVATOR BAUR"/>
    <property type="match status" value="1"/>
</dbReference>
<evidence type="ECO:0000259" key="5">
    <source>
        <dbReference type="PROSITE" id="PS50931"/>
    </source>
</evidence>
<evidence type="ECO:0000313" key="6">
    <source>
        <dbReference type="EMBL" id="TNB49893.1"/>
    </source>
</evidence>
<name>A0A5C4JWR5_9HYPH</name>
<dbReference type="PANTHER" id="PTHR30126">
    <property type="entry name" value="HTH-TYPE TRANSCRIPTIONAL REGULATOR"/>
    <property type="match status" value="1"/>
</dbReference>
<dbReference type="Gene3D" id="3.40.190.10">
    <property type="entry name" value="Periplasmic binding protein-like II"/>
    <property type="match status" value="2"/>
</dbReference>
<organism evidence="6 7">
    <name type="scientific">Martelella lutilitoris</name>
    <dbReference type="NCBI Taxonomy" id="2583532"/>
    <lineage>
        <taxon>Bacteria</taxon>
        <taxon>Pseudomonadati</taxon>
        <taxon>Pseudomonadota</taxon>
        <taxon>Alphaproteobacteria</taxon>
        <taxon>Hyphomicrobiales</taxon>
        <taxon>Aurantimonadaceae</taxon>
        <taxon>Martelella</taxon>
    </lineage>
</organism>
<dbReference type="InterPro" id="IPR005119">
    <property type="entry name" value="LysR_subst-bd"/>
</dbReference>
<accession>A0A5C4JWR5</accession>
<dbReference type="AlphaFoldDB" id="A0A5C4JWR5"/>